<reference evidence="2 3" key="1">
    <citation type="submission" date="2020-02" db="EMBL/GenBank/DDBJ databases">
        <title>A chromosome-scale genome assembly of the black bullhead catfish (Ameiurus melas).</title>
        <authorList>
            <person name="Wen M."/>
            <person name="Zham M."/>
            <person name="Cabau C."/>
            <person name="Klopp C."/>
            <person name="Donnadieu C."/>
            <person name="Roques C."/>
            <person name="Bouchez O."/>
            <person name="Lampietro C."/>
            <person name="Jouanno E."/>
            <person name="Herpin A."/>
            <person name="Louis A."/>
            <person name="Berthelot C."/>
            <person name="Parey E."/>
            <person name="Roest-Crollius H."/>
            <person name="Braasch I."/>
            <person name="Postlethwait J."/>
            <person name="Robinson-Rechavi M."/>
            <person name="Echchiki A."/>
            <person name="Begum T."/>
            <person name="Montfort J."/>
            <person name="Schartl M."/>
            <person name="Bobe J."/>
            <person name="Guiguen Y."/>
        </authorList>
    </citation>
    <scope>NUCLEOTIDE SEQUENCE [LARGE SCALE GENOMIC DNA]</scope>
    <source>
        <strain evidence="2">M_S1</strain>
        <tissue evidence="2">Blood</tissue>
    </source>
</reference>
<organism evidence="2 3">
    <name type="scientific">Ameiurus melas</name>
    <name type="common">Black bullhead</name>
    <name type="synonym">Silurus melas</name>
    <dbReference type="NCBI Taxonomy" id="219545"/>
    <lineage>
        <taxon>Eukaryota</taxon>
        <taxon>Metazoa</taxon>
        <taxon>Chordata</taxon>
        <taxon>Craniata</taxon>
        <taxon>Vertebrata</taxon>
        <taxon>Euteleostomi</taxon>
        <taxon>Actinopterygii</taxon>
        <taxon>Neopterygii</taxon>
        <taxon>Teleostei</taxon>
        <taxon>Ostariophysi</taxon>
        <taxon>Siluriformes</taxon>
        <taxon>Ictaluridae</taxon>
        <taxon>Ameiurus</taxon>
    </lineage>
</organism>
<dbReference type="EMBL" id="JAAGNN010000024">
    <property type="protein sequence ID" value="KAF4073452.1"/>
    <property type="molecule type" value="Genomic_DNA"/>
</dbReference>
<keyword evidence="1" id="KW-0175">Coiled coil</keyword>
<dbReference type="AlphaFoldDB" id="A0A7J5ZS04"/>
<evidence type="ECO:0000313" key="2">
    <source>
        <dbReference type="EMBL" id="KAF4073452.1"/>
    </source>
</evidence>
<keyword evidence="3" id="KW-1185">Reference proteome</keyword>
<gene>
    <name evidence="2" type="ORF">AMELA_G00258960</name>
</gene>
<dbReference type="Proteomes" id="UP000593565">
    <property type="component" value="Unassembled WGS sequence"/>
</dbReference>
<proteinExistence type="predicted"/>
<evidence type="ECO:0000256" key="1">
    <source>
        <dbReference type="SAM" id="Coils"/>
    </source>
</evidence>
<name>A0A7J5ZS04_AMEME</name>
<accession>A0A7J5ZS04</accession>
<sequence length="130" mass="14757">MDVLGMATMAVQTQNIERRLVEPPVFQDLILLDLLMQMMNETQESEDMNVDILKYTQKDLDTALEMTRKQAEEREAALNSLHAERVAALQAENDSLRLELQTLSTEGRASLMALLDEATRLRTIALQPLQ</sequence>
<comment type="caution">
    <text evidence="2">The sequence shown here is derived from an EMBL/GenBank/DDBJ whole genome shotgun (WGS) entry which is preliminary data.</text>
</comment>
<evidence type="ECO:0000313" key="3">
    <source>
        <dbReference type="Proteomes" id="UP000593565"/>
    </source>
</evidence>
<feature type="coiled-coil region" evidence="1">
    <location>
        <begin position="64"/>
        <end position="106"/>
    </location>
</feature>
<protein>
    <submittedName>
        <fullName evidence="2">Uncharacterized protein</fullName>
    </submittedName>
</protein>